<dbReference type="Gene3D" id="3.40.50.2020">
    <property type="match status" value="1"/>
</dbReference>
<dbReference type="GO" id="GO:0016757">
    <property type="term" value="F:glycosyltransferase activity"/>
    <property type="evidence" value="ECO:0007669"/>
    <property type="project" value="UniProtKB-KW"/>
</dbReference>
<proteinExistence type="predicted"/>
<dbReference type="AlphaFoldDB" id="A0A2S6I4J3"/>
<evidence type="ECO:0000259" key="1">
    <source>
        <dbReference type="Pfam" id="PF00156"/>
    </source>
</evidence>
<comment type="caution">
    <text evidence="2">The sequence shown here is derived from an EMBL/GenBank/DDBJ whole genome shotgun (WGS) entry which is preliminary data.</text>
</comment>
<dbReference type="SUPFAM" id="SSF53271">
    <property type="entry name" value="PRTase-like"/>
    <property type="match status" value="1"/>
</dbReference>
<protein>
    <submittedName>
        <fullName evidence="2">Pyrimidine operon attenuation protein/uracil phosphoribosyltransferase</fullName>
    </submittedName>
</protein>
<dbReference type="OrthoDB" id="664757at2"/>
<name>A0A2S6I4J3_9BACT</name>
<dbReference type="EMBL" id="PTJC01000006">
    <property type="protein sequence ID" value="PPK86078.1"/>
    <property type="molecule type" value="Genomic_DNA"/>
</dbReference>
<dbReference type="Proteomes" id="UP000237662">
    <property type="component" value="Unassembled WGS sequence"/>
</dbReference>
<dbReference type="InterPro" id="IPR050137">
    <property type="entry name" value="PyrR_bifunctional"/>
</dbReference>
<dbReference type="CDD" id="cd06223">
    <property type="entry name" value="PRTases_typeI"/>
    <property type="match status" value="1"/>
</dbReference>
<feature type="domain" description="Phosphoribosyltransferase" evidence="1">
    <location>
        <begin position="2"/>
        <end position="134"/>
    </location>
</feature>
<keyword evidence="2" id="KW-0808">Transferase</keyword>
<evidence type="ECO:0000313" key="3">
    <source>
        <dbReference type="Proteomes" id="UP000237662"/>
    </source>
</evidence>
<dbReference type="InterPro" id="IPR000836">
    <property type="entry name" value="PRTase_dom"/>
</dbReference>
<keyword evidence="2" id="KW-0328">Glycosyltransferase</keyword>
<keyword evidence="3" id="KW-1185">Reference proteome</keyword>
<reference evidence="2 3" key="1">
    <citation type="submission" date="2018-02" db="EMBL/GenBank/DDBJ databases">
        <title>Genomic Encyclopedia of Archaeal and Bacterial Type Strains, Phase II (KMG-II): from individual species to whole genera.</title>
        <authorList>
            <person name="Goeker M."/>
        </authorList>
    </citation>
    <scope>NUCLEOTIDE SEQUENCE [LARGE SCALE GENOMIC DNA]</scope>
    <source>
        <strain evidence="2 3">DSM 29526</strain>
    </source>
</reference>
<dbReference type="PANTHER" id="PTHR11608">
    <property type="entry name" value="BIFUNCTIONAL PROTEIN PYRR"/>
    <property type="match status" value="1"/>
</dbReference>
<dbReference type="RefSeq" id="WP_104420544.1">
    <property type="nucleotide sequence ID" value="NZ_PTJC01000006.1"/>
</dbReference>
<organism evidence="2 3">
    <name type="scientific">Neolewinella xylanilytica</name>
    <dbReference type="NCBI Taxonomy" id="1514080"/>
    <lineage>
        <taxon>Bacteria</taxon>
        <taxon>Pseudomonadati</taxon>
        <taxon>Bacteroidota</taxon>
        <taxon>Saprospiria</taxon>
        <taxon>Saprospirales</taxon>
        <taxon>Lewinellaceae</taxon>
        <taxon>Neolewinella</taxon>
    </lineage>
</organism>
<sequence length="162" mass="18056">MQLLTHRQIDAKVTRLAMEILEHNTAETELYILGVNNRGMELARRLAGGLRTLSQSPLHLWNLRIDPRKPLDGATIPDHDVQELNGKPVLVVDDVANTGRTLFYALGALRDVLPGKIEVAVLVDRQHKEWPIYVTYSGLVLSTTLGDNILVEFGEEDAALLQ</sequence>
<evidence type="ECO:0000313" key="2">
    <source>
        <dbReference type="EMBL" id="PPK86078.1"/>
    </source>
</evidence>
<dbReference type="InterPro" id="IPR029057">
    <property type="entry name" value="PRTase-like"/>
</dbReference>
<dbReference type="Pfam" id="PF00156">
    <property type="entry name" value="Pribosyltran"/>
    <property type="match status" value="1"/>
</dbReference>
<gene>
    <name evidence="2" type="ORF">CLV84_2995</name>
</gene>
<dbReference type="PANTHER" id="PTHR11608:SF0">
    <property type="entry name" value="BIFUNCTIONAL PROTEIN PYRR"/>
    <property type="match status" value="1"/>
</dbReference>
<accession>A0A2S6I4J3</accession>